<dbReference type="PANTHER" id="PTHR34129">
    <property type="entry name" value="BLR1139 PROTEIN"/>
    <property type="match status" value="1"/>
</dbReference>
<accession>A0ABR1KQ82</accession>
<evidence type="ECO:0000313" key="2">
    <source>
        <dbReference type="Proteomes" id="UP001363622"/>
    </source>
</evidence>
<dbReference type="Pfam" id="PF06108">
    <property type="entry name" value="DUF952"/>
    <property type="match status" value="1"/>
</dbReference>
<dbReference type="Gene3D" id="3.20.170.20">
    <property type="entry name" value="Protein of unknown function DUF952"/>
    <property type="match status" value="1"/>
</dbReference>
<proteinExistence type="predicted"/>
<name>A0ABR1KQ82_9PEZI</name>
<comment type="caution">
    <text evidence="1">The sequence shown here is derived from an EMBL/GenBank/DDBJ whole genome shotgun (WGS) entry which is preliminary data.</text>
</comment>
<protein>
    <recommendedName>
        <fullName evidence="3">DUF952 domain-containing protein</fullName>
    </recommendedName>
</protein>
<dbReference type="PANTHER" id="PTHR34129:SF1">
    <property type="entry name" value="DUF952 DOMAIN-CONTAINING PROTEIN"/>
    <property type="match status" value="1"/>
</dbReference>
<dbReference type="InterPro" id="IPR009297">
    <property type="entry name" value="DUF952"/>
</dbReference>
<keyword evidence="2" id="KW-1185">Reference proteome</keyword>
<sequence length="116" mass="12694">MATSHKTAFKILTAPQWADWQQSTSFNGASIDLTDGYIHLSTSAQAGETYAKFFAGQPDLVVAEVDLEKLGDTVKWEPSRNAELFPHVYGSIPLTAVLRHWEKADGALFLELGAQA</sequence>
<dbReference type="EMBL" id="JBBPHU010000004">
    <property type="protein sequence ID" value="KAK7519068.1"/>
    <property type="molecule type" value="Genomic_DNA"/>
</dbReference>
<organism evidence="1 2">
    <name type="scientific">Phyllosticta citriasiana</name>
    <dbReference type="NCBI Taxonomy" id="595635"/>
    <lineage>
        <taxon>Eukaryota</taxon>
        <taxon>Fungi</taxon>
        <taxon>Dikarya</taxon>
        <taxon>Ascomycota</taxon>
        <taxon>Pezizomycotina</taxon>
        <taxon>Dothideomycetes</taxon>
        <taxon>Dothideomycetes incertae sedis</taxon>
        <taxon>Botryosphaeriales</taxon>
        <taxon>Phyllostictaceae</taxon>
        <taxon>Phyllosticta</taxon>
    </lineage>
</organism>
<evidence type="ECO:0000313" key="1">
    <source>
        <dbReference type="EMBL" id="KAK7519068.1"/>
    </source>
</evidence>
<dbReference type="Proteomes" id="UP001363622">
    <property type="component" value="Unassembled WGS sequence"/>
</dbReference>
<reference evidence="1 2" key="1">
    <citation type="submission" date="2024-04" db="EMBL/GenBank/DDBJ databases">
        <title>Phyllosticta paracitricarpa is synonymous to the EU quarantine fungus P. citricarpa based on phylogenomic analyses.</title>
        <authorList>
            <consortium name="Lawrence Berkeley National Laboratory"/>
            <person name="Van Ingen-Buijs V.A."/>
            <person name="Van Westerhoven A.C."/>
            <person name="Haridas S."/>
            <person name="Skiadas P."/>
            <person name="Martin F."/>
            <person name="Groenewald J.Z."/>
            <person name="Crous P.W."/>
            <person name="Seidl M.F."/>
        </authorList>
    </citation>
    <scope>NUCLEOTIDE SEQUENCE [LARGE SCALE GENOMIC DNA]</scope>
    <source>
        <strain evidence="1 2">CBS 123371</strain>
    </source>
</reference>
<gene>
    <name evidence="1" type="ORF">IWZ03DRAFT_163789</name>
</gene>
<dbReference type="SUPFAM" id="SSF56399">
    <property type="entry name" value="ADP-ribosylation"/>
    <property type="match status" value="1"/>
</dbReference>
<evidence type="ECO:0008006" key="3">
    <source>
        <dbReference type="Google" id="ProtNLM"/>
    </source>
</evidence>